<sequence length="152" mass="17770">KKCPLWAVTQLPAHYVIIENLIQSSKQHFEDTKSMINDHKEHLDNHMRIMDKHKEQFDSHMKSIDKHHQTFKLTYSILGLFIIVLLLVLLIILSCLCKKYIHCKDLSHAQRFLDLIRFNIQQQAPAQRSNTTQDIATIDNHALTRDLSNAFA</sequence>
<gene>
    <name evidence="2" type="ORF">GPM918_LOCUS34819</name>
    <name evidence="3" type="ORF">SRO942_LOCUS35532</name>
</gene>
<comment type="caution">
    <text evidence="2">The sequence shown here is derived from an EMBL/GenBank/DDBJ whole genome shotgun (WGS) entry which is preliminary data.</text>
</comment>
<protein>
    <submittedName>
        <fullName evidence="2">Uncharacterized protein</fullName>
    </submittedName>
</protein>
<feature type="non-terminal residue" evidence="2">
    <location>
        <position position="1"/>
    </location>
</feature>
<evidence type="ECO:0000313" key="2">
    <source>
        <dbReference type="EMBL" id="CAF1453599.1"/>
    </source>
</evidence>
<evidence type="ECO:0000313" key="4">
    <source>
        <dbReference type="Proteomes" id="UP000663829"/>
    </source>
</evidence>
<evidence type="ECO:0000256" key="1">
    <source>
        <dbReference type="SAM" id="Phobius"/>
    </source>
</evidence>
<evidence type="ECO:0000313" key="3">
    <source>
        <dbReference type="EMBL" id="CAF4326204.1"/>
    </source>
</evidence>
<proteinExistence type="predicted"/>
<keyword evidence="4" id="KW-1185">Reference proteome</keyword>
<dbReference type="Proteomes" id="UP000681722">
    <property type="component" value="Unassembled WGS sequence"/>
</dbReference>
<name>A0A815PT99_9BILA</name>
<dbReference type="EMBL" id="CAJNOQ010019618">
    <property type="protein sequence ID" value="CAF1453599.1"/>
    <property type="molecule type" value="Genomic_DNA"/>
</dbReference>
<dbReference type="Proteomes" id="UP000663829">
    <property type="component" value="Unassembled WGS sequence"/>
</dbReference>
<organism evidence="2 4">
    <name type="scientific">Didymodactylos carnosus</name>
    <dbReference type="NCBI Taxonomy" id="1234261"/>
    <lineage>
        <taxon>Eukaryota</taxon>
        <taxon>Metazoa</taxon>
        <taxon>Spiralia</taxon>
        <taxon>Gnathifera</taxon>
        <taxon>Rotifera</taxon>
        <taxon>Eurotatoria</taxon>
        <taxon>Bdelloidea</taxon>
        <taxon>Philodinida</taxon>
        <taxon>Philodinidae</taxon>
        <taxon>Didymodactylos</taxon>
    </lineage>
</organism>
<reference evidence="2" key="1">
    <citation type="submission" date="2021-02" db="EMBL/GenBank/DDBJ databases">
        <authorList>
            <person name="Nowell W R."/>
        </authorList>
    </citation>
    <scope>NUCLEOTIDE SEQUENCE</scope>
</reference>
<dbReference type="AlphaFoldDB" id="A0A815PT99"/>
<dbReference type="EMBL" id="CAJOBC010085072">
    <property type="protein sequence ID" value="CAF4326204.1"/>
    <property type="molecule type" value="Genomic_DNA"/>
</dbReference>
<feature type="transmembrane region" description="Helical" evidence="1">
    <location>
        <begin position="73"/>
        <end position="93"/>
    </location>
</feature>
<keyword evidence="1" id="KW-0472">Membrane</keyword>
<keyword evidence="1" id="KW-1133">Transmembrane helix</keyword>
<accession>A0A815PT99</accession>
<keyword evidence="1" id="KW-0812">Transmembrane</keyword>